<proteinExistence type="predicted"/>
<dbReference type="PANTHER" id="PTHR11439">
    <property type="entry name" value="GAG-POL-RELATED RETROTRANSPOSON"/>
    <property type="match status" value="1"/>
</dbReference>
<evidence type="ECO:0000313" key="1">
    <source>
        <dbReference type="EMBL" id="RVW11882.1"/>
    </source>
</evidence>
<evidence type="ECO:0000313" key="2">
    <source>
        <dbReference type="Proteomes" id="UP000288805"/>
    </source>
</evidence>
<dbReference type="Proteomes" id="UP000288805">
    <property type="component" value="Unassembled WGS sequence"/>
</dbReference>
<organism evidence="1 2">
    <name type="scientific">Vitis vinifera</name>
    <name type="common">Grape</name>
    <dbReference type="NCBI Taxonomy" id="29760"/>
    <lineage>
        <taxon>Eukaryota</taxon>
        <taxon>Viridiplantae</taxon>
        <taxon>Streptophyta</taxon>
        <taxon>Embryophyta</taxon>
        <taxon>Tracheophyta</taxon>
        <taxon>Spermatophyta</taxon>
        <taxon>Magnoliopsida</taxon>
        <taxon>eudicotyledons</taxon>
        <taxon>Gunneridae</taxon>
        <taxon>Pentapetalae</taxon>
        <taxon>rosids</taxon>
        <taxon>Vitales</taxon>
        <taxon>Vitaceae</taxon>
        <taxon>Viteae</taxon>
        <taxon>Vitis</taxon>
    </lineage>
</organism>
<comment type="caution">
    <text evidence="1">The sequence shown here is derived from an EMBL/GenBank/DDBJ whole genome shotgun (WGS) entry which is preliminary data.</text>
</comment>
<sequence>MIACLELARYTNNPAKEHWFALVRVLRYLKHTVEYGLQYTRYPSVIEGFSDANWIFDSLESKSTSGYIFTLGGGAISWKSSKQTCIARSTMESEFIALDKAEEEAEWL</sequence>
<dbReference type="CDD" id="cd09272">
    <property type="entry name" value="RNase_HI_RT_Ty1"/>
    <property type="match status" value="1"/>
</dbReference>
<name>A0A438BLQ4_VITVI</name>
<dbReference type="PANTHER" id="PTHR11439:SF440">
    <property type="entry name" value="INTEGRASE CATALYTIC DOMAIN-CONTAINING PROTEIN"/>
    <property type="match status" value="1"/>
</dbReference>
<gene>
    <name evidence="1" type="primary">POLX_3076</name>
    <name evidence="1" type="ORF">CK203_085660</name>
</gene>
<reference evidence="1 2" key="1">
    <citation type="journal article" date="2018" name="PLoS Genet.">
        <title>Population sequencing reveals clonal diversity and ancestral inbreeding in the grapevine cultivar Chardonnay.</title>
        <authorList>
            <person name="Roach M.J."/>
            <person name="Johnson D.L."/>
            <person name="Bohlmann J."/>
            <person name="van Vuuren H.J."/>
            <person name="Jones S.J."/>
            <person name="Pretorius I.S."/>
            <person name="Schmidt S.A."/>
            <person name="Borneman A.R."/>
        </authorList>
    </citation>
    <scope>NUCLEOTIDE SEQUENCE [LARGE SCALE GENOMIC DNA]</scope>
    <source>
        <strain evidence="2">cv. Chardonnay</strain>
        <tissue evidence="1">Leaf</tissue>
    </source>
</reference>
<protein>
    <submittedName>
        <fullName evidence="1">Retrovirus-related Pol polyprotein from transposon TNT 1-94</fullName>
    </submittedName>
</protein>
<dbReference type="EMBL" id="QGNW01002731">
    <property type="protein sequence ID" value="RVW11882.1"/>
    <property type="molecule type" value="Genomic_DNA"/>
</dbReference>
<dbReference type="AlphaFoldDB" id="A0A438BLQ4"/>
<accession>A0A438BLQ4</accession>